<sequence>MTSTHTPQTEPRWHRRKEARPAEILEAALVEFGSKGFAKTRLDDIAARAGCTKGTIFLYFANKEELLLAIARQYVLPRLEKAEQIVEAHQGTMRELLVVLLRTRWDAIACSNISMLPKLIFSEAANFPELARLYHDEIIARSHGLIERVLREGVARGEFREMDVANVARAAVAPILMAALWKHSFAPHLENGHEIAPFFETSLDLLLRGIARTDSTGGEA</sequence>
<accession>A0A933SA90</accession>
<dbReference type="GO" id="GO:0000976">
    <property type="term" value="F:transcription cis-regulatory region binding"/>
    <property type="evidence" value="ECO:0007669"/>
    <property type="project" value="TreeGrafter"/>
</dbReference>
<dbReference type="InterPro" id="IPR050109">
    <property type="entry name" value="HTH-type_TetR-like_transc_reg"/>
</dbReference>
<dbReference type="Proteomes" id="UP000696931">
    <property type="component" value="Unassembled WGS sequence"/>
</dbReference>
<proteinExistence type="predicted"/>
<reference evidence="6" key="1">
    <citation type="submission" date="2020-07" db="EMBL/GenBank/DDBJ databases">
        <title>Huge and variable diversity of episymbiotic CPR bacteria and DPANN archaea in groundwater ecosystems.</title>
        <authorList>
            <person name="He C.Y."/>
            <person name="Keren R."/>
            <person name="Whittaker M."/>
            <person name="Farag I.F."/>
            <person name="Doudna J."/>
            <person name="Cate J.H.D."/>
            <person name="Banfield J.F."/>
        </authorList>
    </citation>
    <scope>NUCLEOTIDE SEQUENCE</scope>
    <source>
        <strain evidence="6">NC_groundwater_1813_Pr3_B-0.1um_71_17</strain>
    </source>
</reference>
<feature type="domain" description="HTH tetR-type" evidence="5">
    <location>
        <begin position="18"/>
        <end position="78"/>
    </location>
</feature>
<dbReference type="InterPro" id="IPR011075">
    <property type="entry name" value="TetR_C"/>
</dbReference>
<organism evidence="6 7">
    <name type="scientific">Eiseniibacteriota bacterium</name>
    <dbReference type="NCBI Taxonomy" id="2212470"/>
    <lineage>
        <taxon>Bacteria</taxon>
        <taxon>Candidatus Eiseniibacteriota</taxon>
    </lineage>
</organism>
<dbReference type="InterPro" id="IPR001647">
    <property type="entry name" value="HTH_TetR"/>
</dbReference>
<keyword evidence="3" id="KW-0804">Transcription</keyword>
<comment type="caution">
    <text evidence="6">The sequence shown here is derived from an EMBL/GenBank/DDBJ whole genome shotgun (WGS) entry which is preliminary data.</text>
</comment>
<dbReference type="PANTHER" id="PTHR30055">
    <property type="entry name" value="HTH-TYPE TRANSCRIPTIONAL REGULATOR RUTR"/>
    <property type="match status" value="1"/>
</dbReference>
<dbReference type="SUPFAM" id="SSF48498">
    <property type="entry name" value="Tetracyclin repressor-like, C-terminal domain"/>
    <property type="match status" value="1"/>
</dbReference>
<dbReference type="InterPro" id="IPR009057">
    <property type="entry name" value="Homeodomain-like_sf"/>
</dbReference>
<evidence type="ECO:0000313" key="7">
    <source>
        <dbReference type="Proteomes" id="UP000696931"/>
    </source>
</evidence>
<dbReference type="EMBL" id="JACRIW010000031">
    <property type="protein sequence ID" value="MBI5168604.1"/>
    <property type="molecule type" value="Genomic_DNA"/>
</dbReference>
<keyword evidence="1" id="KW-0805">Transcription regulation</keyword>
<evidence type="ECO:0000313" key="6">
    <source>
        <dbReference type="EMBL" id="MBI5168604.1"/>
    </source>
</evidence>
<feature type="DNA-binding region" description="H-T-H motif" evidence="4">
    <location>
        <begin position="41"/>
        <end position="60"/>
    </location>
</feature>
<dbReference type="SUPFAM" id="SSF46689">
    <property type="entry name" value="Homeodomain-like"/>
    <property type="match status" value="1"/>
</dbReference>
<name>A0A933SA90_UNCEI</name>
<evidence type="ECO:0000256" key="4">
    <source>
        <dbReference type="PROSITE-ProRule" id="PRU00335"/>
    </source>
</evidence>
<dbReference type="Pfam" id="PF00440">
    <property type="entry name" value="TetR_N"/>
    <property type="match status" value="1"/>
</dbReference>
<dbReference type="Gene3D" id="1.10.357.10">
    <property type="entry name" value="Tetracycline Repressor, domain 2"/>
    <property type="match status" value="1"/>
</dbReference>
<dbReference type="Pfam" id="PF16859">
    <property type="entry name" value="TetR_C_11"/>
    <property type="match status" value="1"/>
</dbReference>
<dbReference type="PRINTS" id="PR00455">
    <property type="entry name" value="HTHTETR"/>
</dbReference>
<dbReference type="InterPro" id="IPR036271">
    <property type="entry name" value="Tet_transcr_reg_TetR-rel_C_sf"/>
</dbReference>
<protein>
    <submittedName>
        <fullName evidence="6">TetR/AcrR family transcriptional regulator</fullName>
    </submittedName>
</protein>
<gene>
    <name evidence="6" type="ORF">HZA61_03860</name>
</gene>
<keyword evidence="2 4" id="KW-0238">DNA-binding</keyword>
<evidence type="ECO:0000256" key="1">
    <source>
        <dbReference type="ARBA" id="ARBA00023015"/>
    </source>
</evidence>
<evidence type="ECO:0000256" key="2">
    <source>
        <dbReference type="ARBA" id="ARBA00023125"/>
    </source>
</evidence>
<evidence type="ECO:0000259" key="5">
    <source>
        <dbReference type="PROSITE" id="PS50977"/>
    </source>
</evidence>
<dbReference type="Gene3D" id="1.10.10.60">
    <property type="entry name" value="Homeodomain-like"/>
    <property type="match status" value="1"/>
</dbReference>
<dbReference type="GO" id="GO:0003700">
    <property type="term" value="F:DNA-binding transcription factor activity"/>
    <property type="evidence" value="ECO:0007669"/>
    <property type="project" value="TreeGrafter"/>
</dbReference>
<dbReference type="PROSITE" id="PS50977">
    <property type="entry name" value="HTH_TETR_2"/>
    <property type="match status" value="1"/>
</dbReference>
<dbReference type="AlphaFoldDB" id="A0A933SA90"/>
<dbReference type="PANTHER" id="PTHR30055:SF223">
    <property type="entry name" value="HTH-TYPE TRANSCRIPTIONAL REGULATOR UIDR"/>
    <property type="match status" value="1"/>
</dbReference>
<evidence type="ECO:0000256" key="3">
    <source>
        <dbReference type="ARBA" id="ARBA00023163"/>
    </source>
</evidence>